<feature type="domain" description="DUF559" evidence="1">
    <location>
        <begin position="11"/>
        <end position="117"/>
    </location>
</feature>
<evidence type="ECO:0000313" key="2">
    <source>
        <dbReference type="EMBL" id="MBI1619070.1"/>
    </source>
</evidence>
<comment type="caution">
    <text evidence="2">The sequence shown here is derived from an EMBL/GenBank/DDBJ whole genome shotgun (WGS) entry which is preliminary data.</text>
</comment>
<dbReference type="Gene3D" id="3.40.960.10">
    <property type="entry name" value="VSR Endonuclease"/>
    <property type="match status" value="1"/>
</dbReference>
<dbReference type="PANTHER" id="PTHR38590">
    <property type="entry name" value="BLL0828 PROTEIN"/>
    <property type="match status" value="1"/>
</dbReference>
<dbReference type="InterPro" id="IPR047216">
    <property type="entry name" value="Endonuclease_DUF559_bact"/>
</dbReference>
<dbReference type="Proteomes" id="UP000601789">
    <property type="component" value="Unassembled WGS sequence"/>
</dbReference>
<proteinExistence type="predicted"/>
<organism evidence="2 3">
    <name type="scientific">Aquamicrobium zhengzhouense</name>
    <dbReference type="NCBI Taxonomy" id="2781738"/>
    <lineage>
        <taxon>Bacteria</taxon>
        <taxon>Pseudomonadati</taxon>
        <taxon>Pseudomonadota</taxon>
        <taxon>Alphaproteobacteria</taxon>
        <taxon>Hyphomicrobiales</taxon>
        <taxon>Phyllobacteriaceae</taxon>
        <taxon>Aquamicrobium</taxon>
    </lineage>
</organism>
<dbReference type="Pfam" id="PF04480">
    <property type="entry name" value="DUF559"/>
    <property type="match status" value="1"/>
</dbReference>
<evidence type="ECO:0000313" key="3">
    <source>
        <dbReference type="Proteomes" id="UP000601789"/>
    </source>
</evidence>
<keyword evidence="3" id="KW-1185">Reference proteome</keyword>
<name>A0ABS0S704_9HYPH</name>
<dbReference type="SUPFAM" id="SSF52980">
    <property type="entry name" value="Restriction endonuclease-like"/>
    <property type="match status" value="1"/>
</dbReference>
<dbReference type="EMBL" id="JADGMQ010000001">
    <property type="protein sequence ID" value="MBI1619070.1"/>
    <property type="molecule type" value="Genomic_DNA"/>
</dbReference>
<dbReference type="InterPro" id="IPR007569">
    <property type="entry name" value="DUF559"/>
</dbReference>
<protein>
    <submittedName>
        <fullName evidence="2">DUF559 domain-containing protein</fullName>
    </submittedName>
</protein>
<accession>A0ABS0S704</accession>
<sequence>MTPTSIKKTAISRARRLRCDMTDGEKRLWGELRQFRRWYGIHVRRQVPIGNFVADFAIHSHKLIIEIDGEHHFLAGRQLRDHARDAWLAAQGFRVLRFHTGELQELFDGCIEELLGALGLTPNRPETLQ</sequence>
<evidence type="ECO:0000259" key="1">
    <source>
        <dbReference type="Pfam" id="PF04480"/>
    </source>
</evidence>
<reference evidence="2 3" key="1">
    <citation type="submission" date="2020-10" db="EMBL/GenBank/DDBJ databases">
        <title>Aquamicrobium zhengzhouensis sp. nov., a exopolysaccharide producing bacterium isolated from farmland soil.</title>
        <authorList>
            <person name="Wang X."/>
        </authorList>
    </citation>
    <scope>NUCLEOTIDE SEQUENCE [LARGE SCALE GENOMIC DNA]</scope>
    <source>
        <strain evidence="3">cd-1</strain>
    </source>
</reference>
<dbReference type="InterPro" id="IPR011335">
    <property type="entry name" value="Restrct_endonuc-II-like"/>
</dbReference>
<dbReference type="PANTHER" id="PTHR38590:SF1">
    <property type="entry name" value="BLL0828 PROTEIN"/>
    <property type="match status" value="1"/>
</dbReference>
<dbReference type="CDD" id="cd01038">
    <property type="entry name" value="Endonuclease_DUF559"/>
    <property type="match status" value="1"/>
</dbReference>
<gene>
    <name evidence="2" type="ORF">IOD40_00115</name>
</gene>